<dbReference type="InterPro" id="IPR000814">
    <property type="entry name" value="TBP"/>
</dbReference>
<evidence type="ECO:0000256" key="2">
    <source>
        <dbReference type="ARBA" id="ARBA00022737"/>
    </source>
</evidence>
<proteinExistence type="inferred from homology"/>
<accession>A0AAW4PV66</accession>
<name>A0AAW4PV66_9EURY</name>
<dbReference type="GO" id="GO:0003677">
    <property type="term" value="F:DNA binding"/>
    <property type="evidence" value="ECO:0007669"/>
    <property type="project" value="UniProtKB-KW"/>
</dbReference>
<sequence length="274" mass="30377">MSQSEVLRILRDFDGEATVSEIRREVQKRFPDRSLDTYVHKRLYSLRNQGLASASEVKGETVWRLTERGEEYKNLSSNIAGISSASAEKIKSRGLSVGNIVATVLVANELDLTEIASNLQAAEYHSEVDSHLTYSPKESICVSLRVPSTGRVTVTGAKNSEQICTGLMQLCSELDKIGMSAEFDREKIIIQNVIATRGIGQEIDLDALTASLGDERAEYNPDNFPGIIYRPNIPGTALIFRTGKIVFNGVKNYEQLAELSDNVELEISKRNIDY</sequence>
<comment type="similarity">
    <text evidence="1">Belongs to the TBP family.</text>
</comment>
<dbReference type="InterPro" id="IPR012295">
    <property type="entry name" value="TBP_dom_sf"/>
</dbReference>
<evidence type="ECO:0000256" key="3">
    <source>
        <dbReference type="ARBA" id="ARBA00023125"/>
    </source>
</evidence>
<dbReference type="Pfam" id="PF00352">
    <property type="entry name" value="TBP"/>
    <property type="match status" value="2"/>
</dbReference>
<dbReference type="AlphaFoldDB" id="A0AAW4PV66"/>
<keyword evidence="2" id="KW-0677">Repeat</keyword>
<dbReference type="Gene3D" id="3.30.310.10">
    <property type="entry name" value="TATA-Binding Protein"/>
    <property type="match status" value="2"/>
</dbReference>
<reference evidence="5 6" key="1">
    <citation type="submission" date="2021-06" db="EMBL/GenBank/DDBJ databases">
        <title>Halomicroarcula sp. a new haloarchaeum isolated from saline soil.</title>
        <authorList>
            <person name="Duran-Viseras A."/>
            <person name="Sanchez-Porro C."/>
            <person name="Ventosa A."/>
        </authorList>
    </citation>
    <scope>NUCLEOTIDE SEQUENCE [LARGE SCALE GENOMIC DNA]</scope>
    <source>
        <strain evidence="5 6">F13</strain>
    </source>
</reference>
<comment type="caution">
    <text evidence="5">The sequence shown here is derived from an EMBL/GenBank/DDBJ whole genome shotgun (WGS) entry which is preliminary data.</text>
</comment>
<keyword evidence="6" id="KW-1185">Reference proteome</keyword>
<dbReference type="PANTHER" id="PTHR10126">
    <property type="entry name" value="TATA-BOX BINDING PROTEIN"/>
    <property type="match status" value="1"/>
</dbReference>
<protein>
    <submittedName>
        <fullName evidence="5">Uncharacterized protein</fullName>
    </submittedName>
</protein>
<evidence type="ECO:0000256" key="1">
    <source>
        <dbReference type="ARBA" id="ARBA00005560"/>
    </source>
</evidence>
<evidence type="ECO:0000256" key="4">
    <source>
        <dbReference type="ARBA" id="ARBA00023163"/>
    </source>
</evidence>
<evidence type="ECO:0000313" key="5">
    <source>
        <dbReference type="EMBL" id="MBX0325180.1"/>
    </source>
</evidence>
<gene>
    <name evidence="5" type="ORF">EGH21_19325</name>
</gene>
<dbReference type="GO" id="GO:0006352">
    <property type="term" value="P:DNA-templated transcription initiation"/>
    <property type="evidence" value="ECO:0007669"/>
    <property type="project" value="InterPro"/>
</dbReference>
<evidence type="ECO:0000313" key="6">
    <source>
        <dbReference type="Proteomes" id="UP001430377"/>
    </source>
</evidence>
<keyword evidence="3" id="KW-0238">DNA-binding</keyword>
<dbReference type="EMBL" id="RKLR01000011">
    <property type="protein sequence ID" value="MBX0325180.1"/>
    <property type="molecule type" value="Genomic_DNA"/>
</dbReference>
<organism evidence="5 6">
    <name type="scientific">Haloarcula rubra</name>
    <dbReference type="NCBI Taxonomy" id="2487747"/>
    <lineage>
        <taxon>Archaea</taxon>
        <taxon>Methanobacteriati</taxon>
        <taxon>Methanobacteriota</taxon>
        <taxon>Stenosarchaea group</taxon>
        <taxon>Halobacteria</taxon>
        <taxon>Halobacteriales</taxon>
        <taxon>Haloarculaceae</taxon>
        <taxon>Haloarcula</taxon>
    </lineage>
</organism>
<dbReference type="PRINTS" id="PR00686">
    <property type="entry name" value="TIFACTORIID"/>
</dbReference>
<dbReference type="Proteomes" id="UP001430377">
    <property type="component" value="Unassembled WGS sequence"/>
</dbReference>
<dbReference type="SUPFAM" id="SSF55945">
    <property type="entry name" value="TATA-box binding protein-like"/>
    <property type="match status" value="2"/>
</dbReference>
<keyword evidence="4" id="KW-0804">Transcription</keyword>
<dbReference type="RefSeq" id="WP_220620048.1">
    <property type="nucleotide sequence ID" value="NZ_RKLR01000011.1"/>
</dbReference>